<dbReference type="Gene3D" id="1.20.1250.20">
    <property type="entry name" value="MFS general substrate transporter like domains"/>
    <property type="match status" value="1"/>
</dbReference>
<dbReference type="InterPro" id="IPR011701">
    <property type="entry name" value="MFS"/>
</dbReference>
<dbReference type="SUPFAM" id="SSF103473">
    <property type="entry name" value="MFS general substrate transporter"/>
    <property type="match status" value="1"/>
</dbReference>
<evidence type="ECO:0000313" key="6">
    <source>
        <dbReference type="EMBL" id="GMM37028.1"/>
    </source>
</evidence>
<keyword evidence="2 5" id="KW-0812">Transmembrane</keyword>
<keyword evidence="3 5" id="KW-1133">Transmembrane helix</keyword>
<dbReference type="Pfam" id="PF07690">
    <property type="entry name" value="MFS_1"/>
    <property type="match status" value="1"/>
</dbReference>
<dbReference type="Proteomes" id="UP001360560">
    <property type="component" value="Unassembled WGS sequence"/>
</dbReference>
<reference evidence="6 7" key="1">
    <citation type="journal article" date="2023" name="Elife">
        <title>Identification of key yeast species and microbe-microbe interactions impacting larval growth of Drosophila in the wild.</title>
        <authorList>
            <person name="Mure A."/>
            <person name="Sugiura Y."/>
            <person name="Maeda R."/>
            <person name="Honda K."/>
            <person name="Sakurai N."/>
            <person name="Takahashi Y."/>
            <person name="Watada M."/>
            <person name="Katoh T."/>
            <person name="Gotoh A."/>
            <person name="Gotoh Y."/>
            <person name="Taniguchi I."/>
            <person name="Nakamura K."/>
            <person name="Hayashi T."/>
            <person name="Katayama T."/>
            <person name="Uemura T."/>
            <person name="Hattori Y."/>
        </authorList>
    </citation>
    <scope>NUCLEOTIDE SEQUENCE [LARGE SCALE GENOMIC DNA]</scope>
    <source>
        <strain evidence="6 7">SC-9</strain>
    </source>
</reference>
<feature type="transmembrane region" description="Helical" evidence="5">
    <location>
        <begin position="130"/>
        <end position="148"/>
    </location>
</feature>
<evidence type="ECO:0000256" key="1">
    <source>
        <dbReference type="ARBA" id="ARBA00004141"/>
    </source>
</evidence>
<evidence type="ECO:0000256" key="4">
    <source>
        <dbReference type="ARBA" id="ARBA00023136"/>
    </source>
</evidence>
<evidence type="ECO:0000256" key="5">
    <source>
        <dbReference type="SAM" id="Phobius"/>
    </source>
</evidence>
<feature type="transmembrane region" description="Helical" evidence="5">
    <location>
        <begin position="427"/>
        <end position="448"/>
    </location>
</feature>
<feature type="transmembrane region" description="Helical" evidence="5">
    <location>
        <begin position="221"/>
        <end position="241"/>
    </location>
</feature>
<dbReference type="InterPro" id="IPR036259">
    <property type="entry name" value="MFS_trans_sf"/>
</dbReference>
<feature type="transmembrane region" description="Helical" evidence="5">
    <location>
        <begin position="460"/>
        <end position="481"/>
    </location>
</feature>
<name>A0AAV5QQG6_9ASCO</name>
<gene>
    <name evidence="6" type="ORF">DASC09_043530</name>
</gene>
<comment type="subcellular location">
    <subcellularLocation>
        <location evidence="1">Membrane</location>
        <topology evidence="1">Multi-pass membrane protein</topology>
    </subcellularLocation>
</comment>
<evidence type="ECO:0000256" key="2">
    <source>
        <dbReference type="ARBA" id="ARBA00022692"/>
    </source>
</evidence>
<dbReference type="GO" id="GO:0000324">
    <property type="term" value="C:fungal-type vacuole"/>
    <property type="evidence" value="ECO:0007669"/>
    <property type="project" value="TreeGrafter"/>
</dbReference>
<feature type="transmembrane region" description="Helical" evidence="5">
    <location>
        <begin position="190"/>
        <end position="215"/>
    </location>
</feature>
<accession>A0AAV5QQG6</accession>
<dbReference type="GO" id="GO:0005886">
    <property type="term" value="C:plasma membrane"/>
    <property type="evidence" value="ECO:0007669"/>
    <property type="project" value="TreeGrafter"/>
</dbReference>
<organism evidence="6 7">
    <name type="scientific">Saccharomycopsis crataegensis</name>
    <dbReference type="NCBI Taxonomy" id="43959"/>
    <lineage>
        <taxon>Eukaryota</taxon>
        <taxon>Fungi</taxon>
        <taxon>Dikarya</taxon>
        <taxon>Ascomycota</taxon>
        <taxon>Saccharomycotina</taxon>
        <taxon>Saccharomycetes</taxon>
        <taxon>Saccharomycopsidaceae</taxon>
        <taxon>Saccharomycopsis</taxon>
    </lineage>
</organism>
<feature type="transmembrane region" description="Helical" evidence="5">
    <location>
        <begin position="493"/>
        <end position="515"/>
    </location>
</feature>
<keyword evidence="4 5" id="KW-0472">Membrane</keyword>
<dbReference type="GeneID" id="90075003"/>
<feature type="transmembrane region" description="Helical" evidence="5">
    <location>
        <begin position="387"/>
        <end position="406"/>
    </location>
</feature>
<proteinExistence type="predicted"/>
<feature type="transmembrane region" description="Helical" evidence="5">
    <location>
        <begin position="343"/>
        <end position="367"/>
    </location>
</feature>
<evidence type="ECO:0000256" key="3">
    <source>
        <dbReference type="ARBA" id="ARBA00022989"/>
    </source>
</evidence>
<evidence type="ECO:0000313" key="7">
    <source>
        <dbReference type="Proteomes" id="UP001360560"/>
    </source>
</evidence>
<dbReference type="GO" id="GO:0022857">
    <property type="term" value="F:transmembrane transporter activity"/>
    <property type="evidence" value="ECO:0007669"/>
    <property type="project" value="InterPro"/>
</dbReference>
<dbReference type="RefSeq" id="XP_064854024.1">
    <property type="nucleotide sequence ID" value="XM_064997952.1"/>
</dbReference>
<sequence length="566" mass="62578">MATSRYDDDFIPGTVNILANDSDNESKNFSEGTKLKTKNGIILMPQPSDSPNDPLNWSIWRKYSHFAVVIFITAFTAASSNDAGATQDSLNEIYGISYDKMNTGAGVLFASISVTSLVLAPTTSIWGRKISYLICTIMGLIGSIWFGYSKTTSDTIWSQLFVGASEACAEAQVQLSISDIFFQHQLGSRLTLYILATSVGTYLGPLIAGFISAVSDYSFRWVGWTAAIIYGVLIVILVFGFEETYFDRAKFLGTISNNNTAANSPKVNEYDEKKKEDNDATVNATLTTYLTNESDNGAAVIDAGLNDPPKSYWQTMQMITFASNVKGTGIAQYFKQLKMIFRVFLFPPVILSGLMWGAQDAFLTFYLTTEDDLYYDAPYNYSDAGVAIMNIPCLIGAAIGCYYAGSLSDWFVLQLAKRNNGILEAEFRLWFIFLAAIISPLGLLIFGIGTGKGWSWHSTYVGLGFIGFGWGCAGDISMSYLMDAYPEMVIEGMVGVSMINNLIGCIFTFACSPWISSIGTTKTYIVLAVLDFVIMMLCLPMIVYGKRCRAWTKDWYLEFLRLRDEI</sequence>
<dbReference type="EMBL" id="BTFZ01000011">
    <property type="protein sequence ID" value="GMM37028.1"/>
    <property type="molecule type" value="Genomic_DNA"/>
</dbReference>
<comment type="caution">
    <text evidence="6">The sequence shown here is derived from an EMBL/GenBank/DDBJ whole genome shotgun (WGS) entry which is preliminary data.</text>
</comment>
<feature type="transmembrane region" description="Helical" evidence="5">
    <location>
        <begin position="521"/>
        <end position="544"/>
    </location>
</feature>
<protein>
    <submittedName>
        <fullName evidence="6">Hol1 protein</fullName>
    </submittedName>
</protein>
<keyword evidence="7" id="KW-1185">Reference proteome</keyword>
<dbReference type="AlphaFoldDB" id="A0AAV5QQG6"/>
<dbReference type="PANTHER" id="PTHR23502:SF34">
    <property type="entry name" value="PROTEIN HOL1"/>
    <property type="match status" value="1"/>
</dbReference>
<dbReference type="FunFam" id="1.20.1250.20:FF:000224">
    <property type="entry name" value="MFS transporter, putative"/>
    <property type="match status" value="1"/>
</dbReference>
<dbReference type="PANTHER" id="PTHR23502">
    <property type="entry name" value="MAJOR FACILITATOR SUPERFAMILY"/>
    <property type="match status" value="1"/>
</dbReference>
<feature type="transmembrane region" description="Helical" evidence="5">
    <location>
        <begin position="105"/>
        <end position="124"/>
    </location>
</feature>